<evidence type="ECO:0000313" key="1">
    <source>
        <dbReference type="EMBL" id="MBB5423182.1"/>
    </source>
</evidence>
<gene>
    <name evidence="1" type="ORF">HDG40_001324</name>
</gene>
<dbReference type="AlphaFoldDB" id="A0A7W8Q3N1"/>
<accession>A0A7W8Q3N1</accession>
<evidence type="ECO:0000313" key="2">
    <source>
        <dbReference type="Proteomes" id="UP000592780"/>
    </source>
</evidence>
<comment type="caution">
    <text evidence="1">The sequence shown here is derived from an EMBL/GenBank/DDBJ whole genome shotgun (WGS) entry which is preliminary data.</text>
</comment>
<keyword evidence="2" id="KW-1185">Reference proteome</keyword>
<name>A0A7W8Q3N1_PARAM</name>
<sequence>MQQDERLFEHGELAVLIVDEVRRQIAAIELQAFDHVEFIGQRLAVFDGDHAFLADAVDRFRNALTDRFFTVGRDGRNLCNLFAGGGRLADLREFFDGGDHCLVDAALQIERIEACRHILLAFAHDGLREHSGCRRAVTGGIAGFRRDFLHELRADVLQLVRKLDFLRHRYTVLRDDGTAETPFEHDVTAFRAERDLHRIGEQVDAFYQFRACVIAEGEFFSCRDCILLRIESRV</sequence>
<organism evidence="1 2">
    <name type="scientific">Paraburkholderia atlantica</name>
    <dbReference type="NCBI Taxonomy" id="2654982"/>
    <lineage>
        <taxon>Bacteria</taxon>
        <taxon>Pseudomonadati</taxon>
        <taxon>Pseudomonadota</taxon>
        <taxon>Betaproteobacteria</taxon>
        <taxon>Burkholderiales</taxon>
        <taxon>Burkholderiaceae</taxon>
        <taxon>Paraburkholderia</taxon>
    </lineage>
</organism>
<dbReference type="EMBL" id="JACHDD010000002">
    <property type="protein sequence ID" value="MBB5423182.1"/>
    <property type="molecule type" value="Genomic_DNA"/>
</dbReference>
<protein>
    <submittedName>
        <fullName evidence="1">Uncharacterized protein</fullName>
    </submittedName>
</protein>
<reference evidence="1 2" key="1">
    <citation type="submission" date="2020-08" db="EMBL/GenBank/DDBJ databases">
        <title>Genomic Encyclopedia of Type Strains, Phase IV (KMG-V): Genome sequencing to study the core and pangenomes of soil and plant-associated prokaryotes.</title>
        <authorList>
            <person name="Whitman W."/>
        </authorList>
    </citation>
    <scope>NUCLEOTIDE SEQUENCE [LARGE SCALE GENOMIC DNA]</scope>
    <source>
        <strain evidence="1 2">JPY158</strain>
    </source>
</reference>
<dbReference type="Proteomes" id="UP000592780">
    <property type="component" value="Unassembled WGS sequence"/>
</dbReference>
<proteinExistence type="predicted"/>
<dbReference type="AntiFam" id="ANF00222">
    <property type="entry name" value="Shadow ORF (opposite groL1)"/>
</dbReference>